<name>A0A1V4DKD1_9ENTE</name>
<evidence type="ECO:0008006" key="3">
    <source>
        <dbReference type="Google" id="ProtNLM"/>
    </source>
</evidence>
<gene>
    <name evidence="1" type="ORF">BW731_11755</name>
</gene>
<dbReference type="Gene3D" id="3.10.620.30">
    <property type="match status" value="1"/>
</dbReference>
<protein>
    <recommendedName>
        <fullName evidence="3">DUF3857 domain-containing protein</fullName>
    </recommendedName>
</protein>
<reference evidence="1 2" key="1">
    <citation type="submission" date="2017-02" db="EMBL/GenBank/DDBJ databases">
        <title>Vagococcus cremeus sp. nov., isolated from the small intestine of a marten, Martes flavigula.</title>
        <authorList>
            <person name="Tak E.J."/>
            <person name="Bae J.-W."/>
        </authorList>
    </citation>
    <scope>NUCLEOTIDE SEQUENCE [LARGE SCALE GENOMIC DNA]</scope>
    <source>
        <strain evidence="1 2">D7T301</strain>
    </source>
</reference>
<evidence type="ECO:0000313" key="1">
    <source>
        <dbReference type="EMBL" id="OPF88796.1"/>
    </source>
</evidence>
<accession>A0A1V4DKD1</accession>
<dbReference type="InterPro" id="IPR038765">
    <property type="entry name" value="Papain-like_cys_pep_sf"/>
</dbReference>
<organism evidence="1 2">
    <name type="scientific">Vagococcus martis</name>
    <dbReference type="NCBI Taxonomy" id="1768210"/>
    <lineage>
        <taxon>Bacteria</taxon>
        <taxon>Bacillati</taxon>
        <taxon>Bacillota</taxon>
        <taxon>Bacilli</taxon>
        <taxon>Lactobacillales</taxon>
        <taxon>Enterococcaceae</taxon>
        <taxon>Vagococcus</taxon>
    </lineage>
</organism>
<dbReference type="RefSeq" id="WP_079348389.1">
    <property type="nucleotide sequence ID" value="NZ_MVAB01000001.1"/>
</dbReference>
<proteinExistence type="predicted"/>
<keyword evidence="2" id="KW-1185">Reference proteome</keyword>
<dbReference type="Proteomes" id="UP000189970">
    <property type="component" value="Unassembled WGS sequence"/>
</dbReference>
<dbReference type="SUPFAM" id="SSF54001">
    <property type="entry name" value="Cysteine proteinases"/>
    <property type="match status" value="1"/>
</dbReference>
<sequence>MEKDYYVLKPELQSDKATQDYVGEVLKEQETDFYKQQLSLERDYCFWLEYKQTAKPHSLEHYMTMAHTLTNADTLGSAATQSFILNEEDTLHIHTVKVIRNGQVIDKLADCDIKVMDYIGDSSSPGVFNNDKQVTILIPNLRLNDVYIMETTRVKEYKHDSLKNIFFRDSYTYPTDYWAYGKYRFRLLNQTGRTIEANYHYFRDEEDRILEKDSVFIENEDSFVIDKTNYIGEPIKNNQITPFIDFSTKMSYEVITTEVAKIYDGIYQHKFETFGEELIKELDSQPTMDDKIKLAIDFVQKEVYYLYNEVEMDGHIPQLPDKTFSRRQGDCKAKTVLLKVILDYLGVESNVVLVNYRADIFLPVYTPSPLIFNHAILKIYYNDTVYFVDATLNEDYGYLGRRQKDSFIYYLEIKPNTTLQIQDPFINDLPDIEEVIHIDVLDDKATLSMESKLRKNSANTLRSSFKNQTKRDIIQRFMDSVHYNMKLFNNFDANDIHDYFSDATIDIQKDDKNLNELSILFKTTIDNPYLKNNTKKKYLLYWDRVYFINDDIDDYHHEDFPLWVDRPSVKMQVHLFTDKKIDQNEYYTNKEAELTSKYLNHSIKKKIEPNGASIFINHETYRNLPISGEDLEEYAKTNKEILDSNLTVGIDILPESMFSKIKNIFK</sequence>
<dbReference type="AlphaFoldDB" id="A0A1V4DKD1"/>
<dbReference type="EMBL" id="MVAB01000001">
    <property type="protein sequence ID" value="OPF88796.1"/>
    <property type="molecule type" value="Genomic_DNA"/>
</dbReference>
<comment type="caution">
    <text evidence="1">The sequence shown here is derived from an EMBL/GenBank/DDBJ whole genome shotgun (WGS) entry which is preliminary data.</text>
</comment>
<evidence type="ECO:0000313" key="2">
    <source>
        <dbReference type="Proteomes" id="UP000189970"/>
    </source>
</evidence>